<dbReference type="Pfam" id="PF13229">
    <property type="entry name" value="Beta_helix"/>
    <property type="match status" value="1"/>
</dbReference>
<proteinExistence type="predicted"/>
<dbReference type="Proteomes" id="UP000729701">
    <property type="component" value="Unassembled WGS sequence"/>
</dbReference>
<dbReference type="EMBL" id="JAHHGZ010000039">
    <property type="protein sequence ID" value="MBW4671113.1"/>
    <property type="molecule type" value="Genomic_DNA"/>
</dbReference>
<dbReference type="InterPro" id="IPR039448">
    <property type="entry name" value="Beta_helix"/>
</dbReference>
<feature type="domain" description="Right handed beta helix" evidence="2">
    <location>
        <begin position="708"/>
        <end position="891"/>
    </location>
</feature>
<dbReference type="InterPro" id="IPR011050">
    <property type="entry name" value="Pectin_lyase_fold/virulence"/>
</dbReference>
<reference evidence="3" key="2">
    <citation type="journal article" date="2022" name="Microbiol. Resour. Announc.">
        <title>Metagenome Sequencing to Explore Phylogenomics of Terrestrial Cyanobacteria.</title>
        <authorList>
            <person name="Ward R.D."/>
            <person name="Stajich J.E."/>
            <person name="Johansen J.R."/>
            <person name="Huntemann M."/>
            <person name="Clum A."/>
            <person name="Foster B."/>
            <person name="Foster B."/>
            <person name="Roux S."/>
            <person name="Palaniappan K."/>
            <person name="Varghese N."/>
            <person name="Mukherjee S."/>
            <person name="Reddy T.B.K."/>
            <person name="Daum C."/>
            <person name="Copeland A."/>
            <person name="Chen I.A."/>
            <person name="Ivanova N.N."/>
            <person name="Kyrpides N.C."/>
            <person name="Shapiro N."/>
            <person name="Eloe-Fadrosh E.A."/>
            <person name="Pietrasiak N."/>
        </authorList>
    </citation>
    <scope>NUCLEOTIDE SEQUENCE</scope>
    <source>
        <strain evidence="3">GSE-NOS-MK-12-04C</strain>
    </source>
</reference>
<sequence>MKGDFSKWNFDDRNENFNSVLHQQGRVLLDSDWNAQTQLLNDWQTTAGQDIIGAGVAAVPAENPDAFKVMQAKVASNPDRVEIQVQPGRIWADGFLLNLAGKDTLTRQATYLQPPIQNPQGTVGSIGGGVRDAVILEVWQEAFNGFQKPETLIEPALGGPDTTERVQTAMNWRLYRLADDETCDNIRGKLQDRWDEKGKLTVSLEDPTVTNGDCPVVSAGGYTGFEHYLYRVEIADSKDAIPKFKWSQFNGGLVGRGVFQAPSGGEPGKVTITHNLQAIIHSGISDFYLEVIEYNVALGNQQVIYGATASLNNSNELELATPVIFGTEQPVSPPPAPGELPITYFFRLWNGIADIATFAMNPAKLLQDGILLKFDDPSSPGKIYTPGDYWTFKVRAGEIANLSPLVDNQPPEGIVYHRVPVAELNWNAAKDISFANQEIEDCRKPFRPLTNQKVCCTFSVGDGKSSQGDFNSIENAIRHLPPSGGKICVLPGIHAANVDIINRRDIQITGCGVHSIVHPLSTEASTSDPIFRIAFSRNIQIDHLNLVTVVGTAIQVLDDLKLLPSDTLRVPPQDSTGIHILWNYITASIHAIEIRTRNETQAGNNDIWIAHNQIYLLDKPTGKATILAIADGVLIERNRLMIVPPPQENDPQEPRQPNDPSGGAFDPCKPLKFYYGSQFSIYKFVQSIFLYAAKFLVVEKPIYLAQGGIQIGSSSDGVKIIGNEIIGGWGNGITLGHVPDGIFDENTPKNERIFVSKLASDRLERLQKEFVSHLYGISIEENTIERMGLSGIGVVSFLKLETIQLMVQVNDLTIYRNQITQCAQQLPNPIPEDLLGQVGFGGIALTGCEYATIQENRIENNGISYLDPICGVFILFGDRIDISNNYILNNGKLVKKTQRQRPRRGLRGGIFIALSLASRVGELLGDIAEVVKTGLPFDDGVPAVKVHGNVVTQPLGQALFIIAIGPVSVVDNEFTSQDIDVQADFFTYIAGAVFILNLGYTIQELLGLVLLKATQFGKATYNAPTAAVGTTNGFMLQTGVFEAAFFYGTFWPSGKVLFNDNQTTLDLRAIETDLLFSSQFIFTLDDIGFSSNQSDCNTLIDVLVTNTWLMGFSIRTNDNRFREGLIFTLLSLFSFGILNTNTYNQGSHCFLALASSPQLRVDRDNIVLFDQFCNPLVNALTERYS</sequence>
<feature type="region of interest" description="Disordered" evidence="1">
    <location>
        <begin position="644"/>
        <end position="663"/>
    </location>
</feature>
<gene>
    <name evidence="3" type="ORF">KME60_27740</name>
</gene>
<evidence type="ECO:0000313" key="3">
    <source>
        <dbReference type="EMBL" id="MBW4671113.1"/>
    </source>
</evidence>
<comment type="caution">
    <text evidence="3">The sequence shown here is derived from an EMBL/GenBank/DDBJ whole genome shotgun (WGS) entry which is preliminary data.</text>
</comment>
<name>A0A951UUY1_9CYAN</name>
<evidence type="ECO:0000313" key="4">
    <source>
        <dbReference type="Proteomes" id="UP000729701"/>
    </source>
</evidence>
<protein>
    <submittedName>
        <fullName evidence="3">Right-handed parallel beta-helix repeat-containing protein</fullName>
    </submittedName>
</protein>
<accession>A0A951UUY1</accession>
<dbReference type="InterPro" id="IPR012334">
    <property type="entry name" value="Pectin_lyas_fold"/>
</dbReference>
<dbReference type="Gene3D" id="2.160.20.10">
    <property type="entry name" value="Single-stranded right-handed beta-helix, Pectin lyase-like"/>
    <property type="match status" value="1"/>
</dbReference>
<dbReference type="SMART" id="SM00710">
    <property type="entry name" value="PbH1"/>
    <property type="match status" value="8"/>
</dbReference>
<dbReference type="SUPFAM" id="SSF51126">
    <property type="entry name" value="Pectin lyase-like"/>
    <property type="match status" value="1"/>
</dbReference>
<organism evidence="3 4">
    <name type="scientific">Cyanomargarita calcarea GSE-NOS-MK-12-04C</name>
    <dbReference type="NCBI Taxonomy" id="2839659"/>
    <lineage>
        <taxon>Bacteria</taxon>
        <taxon>Bacillati</taxon>
        <taxon>Cyanobacteriota</taxon>
        <taxon>Cyanophyceae</taxon>
        <taxon>Nostocales</taxon>
        <taxon>Cyanomargaritaceae</taxon>
        <taxon>Cyanomargarita</taxon>
    </lineage>
</organism>
<dbReference type="Pfam" id="PF20129">
    <property type="entry name" value="DUF6519"/>
    <property type="match status" value="1"/>
</dbReference>
<reference evidence="3" key="1">
    <citation type="submission" date="2021-05" db="EMBL/GenBank/DDBJ databases">
        <authorList>
            <person name="Pietrasiak N."/>
            <person name="Ward R."/>
            <person name="Stajich J.E."/>
            <person name="Kurbessoian T."/>
        </authorList>
    </citation>
    <scope>NUCLEOTIDE SEQUENCE</scope>
    <source>
        <strain evidence="3">GSE-NOS-MK-12-04C</strain>
    </source>
</reference>
<dbReference type="AlphaFoldDB" id="A0A951UUY1"/>
<dbReference type="InterPro" id="IPR045392">
    <property type="entry name" value="DUF6519"/>
</dbReference>
<evidence type="ECO:0000259" key="2">
    <source>
        <dbReference type="Pfam" id="PF13229"/>
    </source>
</evidence>
<dbReference type="InterPro" id="IPR006626">
    <property type="entry name" value="PbH1"/>
</dbReference>
<evidence type="ECO:0000256" key="1">
    <source>
        <dbReference type="SAM" id="MobiDB-lite"/>
    </source>
</evidence>